<comment type="similarity">
    <text evidence="2">Belongs to the TRAFAC class myosin-kinesin ATPase superfamily. Kinesin family.</text>
</comment>
<dbReference type="PANTHER" id="PTHR47968:SF29">
    <property type="entry name" value="KINESIN-LIKE PROTEIN"/>
    <property type="match status" value="1"/>
</dbReference>
<proteinExistence type="inferred from homology"/>
<evidence type="ECO:0000256" key="1">
    <source>
        <dbReference type="ARBA" id="ARBA00023175"/>
    </source>
</evidence>
<dbReference type="GO" id="GO:0007018">
    <property type="term" value="P:microtubule-based movement"/>
    <property type="evidence" value="ECO:0007669"/>
    <property type="project" value="InterPro"/>
</dbReference>
<dbReference type="PANTHER" id="PTHR47968">
    <property type="entry name" value="CENTROMERE PROTEIN E"/>
    <property type="match status" value="1"/>
</dbReference>
<feature type="region of interest" description="Disordered" evidence="4">
    <location>
        <begin position="530"/>
        <end position="597"/>
    </location>
</feature>
<comment type="caution">
    <text evidence="6">The sequence shown here is derived from an EMBL/GenBank/DDBJ whole genome shotgun (WGS) entry which is preliminary data.</text>
</comment>
<keyword evidence="3" id="KW-0175">Coiled coil</keyword>
<evidence type="ECO:0000256" key="3">
    <source>
        <dbReference type="SAM" id="Coils"/>
    </source>
</evidence>
<feature type="non-terminal residue" evidence="6">
    <location>
        <position position="1"/>
    </location>
</feature>
<keyword evidence="1" id="KW-0505">Motor protein</keyword>
<dbReference type="InterPro" id="IPR027640">
    <property type="entry name" value="Kinesin-like_fam"/>
</dbReference>
<feature type="domain" description="Kinesin motor" evidence="5">
    <location>
        <begin position="1"/>
        <end position="20"/>
    </location>
</feature>
<dbReference type="GO" id="GO:0008017">
    <property type="term" value="F:microtubule binding"/>
    <property type="evidence" value="ECO:0007669"/>
    <property type="project" value="InterPro"/>
</dbReference>
<evidence type="ECO:0000256" key="2">
    <source>
        <dbReference type="PROSITE-ProRule" id="PRU00283"/>
    </source>
</evidence>
<dbReference type="GO" id="GO:0003777">
    <property type="term" value="F:microtubule motor activity"/>
    <property type="evidence" value="ECO:0007669"/>
    <property type="project" value="InterPro"/>
</dbReference>
<feature type="compositionally biased region" description="Basic and acidic residues" evidence="4">
    <location>
        <begin position="376"/>
        <end position="388"/>
    </location>
</feature>
<dbReference type="AlphaFoldDB" id="A0AAE0FW08"/>
<dbReference type="Gene3D" id="3.40.850.10">
    <property type="entry name" value="Kinesin motor domain"/>
    <property type="match status" value="1"/>
</dbReference>
<protein>
    <recommendedName>
        <fullName evidence="5">Kinesin motor domain-containing protein</fullName>
    </recommendedName>
</protein>
<evidence type="ECO:0000313" key="7">
    <source>
        <dbReference type="Proteomes" id="UP001190700"/>
    </source>
</evidence>
<keyword evidence="7" id="KW-1185">Reference proteome</keyword>
<evidence type="ECO:0000313" key="6">
    <source>
        <dbReference type="EMBL" id="KAK3266271.1"/>
    </source>
</evidence>
<dbReference type="InterPro" id="IPR001752">
    <property type="entry name" value="Kinesin_motor_dom"/>
</dbReference>
<reference evidence="6 7" key="1">
    <citation type="journal article" date="2015" name="Genome Biol. Evol.">
        <title>Comparative Genomics of a Bacterivorous Green Alga Reveals Evolutionary Causalities and Consequences of Phago-Mixotrophic Mode of Nutrition.</title>
        <authorList>
            <person name="Burns J.A."/>
            <person name="Paasch A."/>
            <person name="Narechania A."/>
            <person name="Kim E."/>
        </authorList>
    </citation>
    <scope>NUCLEOTIDE SEQUENCE [LARGE SCALE GENOMIC DNA]</scope>
    <source>
        <strain evidence="6 7">PLY_AMNH</strain>
    </source>
</reference>
<feature type="compositionally biased region" description="Polar residues" evidence="4">
    <location>
        <begin position="409"/>
        <end position="422"/>
    </location>
</feature>
<dbReference type="EMBL" id="LGRX02013277">
    <property type="protein sequence ID" value="KAK3266271.1"/>
    <property type="molecule type" value="Genomic_DNA"/>
</dbReference>
<feature type="region of interest" description="Disordered" evidence="4">
    <location>
        <begin position="340"/>
        <end position="511"/>
    </location>
</feature>
<sequence>ELQYHHTINTLKYADRAKEIKTHVRRNAGTVDTHITEYQRIIDNLQEEVRDLNRLLHETQRRQHLPTMVDPSWMVRVAAGTAAQAREEMHLQQLLYEAQEEEAQYGFLLRELREEAGGGTDAEDSSALEAECTSLQSRLAGKTSATQSAEKKLEECVSKGAIFEEERGAGLKGSLHAVGAEEVRSLAQYAKHEQRLALARADILSRDSVIQEQQRVIQDLWRVLHHKDVTPQQAVQILDEANEADPAAAAAAPEEGSWSQTRADAETGRGGQQLERTKVHRITGRAAAARWAWICRREPYCRSFAVTLQEPATGEAPSTEMDRRAGALIQMAEEMVAVPPGLEDTPEPHAGGAHSPGQHGPLSPVCESESGTGRTLYERAHVDSHSTPDGRQTGVGDQLGTPGIRSLGQAWQDTPADTSTQGLEGDPAMRGAAAGLPSVNEDAAAVPGPADGNEDSRCSRGRSEGDQEDSAAGGSGAEARKVGLGEQEAVRLNPGRQGGIRPSPYNIAPHPMPLDPSGARANSRLRKLPKAYDNPRQPVRAKGKSRINARPNRRAERGGNGAPMAKHSADSGYDGTGSEAEDSITGMPGMGTLRVVY</sequence>
<name>A0AAE0FW08_9CHLO</name>
<accession>A0AAE0FW08</accession>
<feature type="compositionally biased region" description="Low complexity" evidence="4">
    <location>
        <begin position="244"/>
        <end position="255"/>
    </location>
</feature>
<evidence type="ECO:0000256" key="4">
    <source>
        <dbReference type="SAM" id="MobiDB-lite"/>
    </source>
</evidence>
<feature type="compositionally biased region" description="Basic and acidic residues" evidence="4">
    <location>
        <begin position="454"/>
        <end position="465"/>
    </location>
</feature>
<dbReference type="Proteomes" id="UP001190700">
    <property type="component" value="Unassembled WGS sequence"/>
</dbReference>
<dbReference type="InterPro" id="IPR036961">
    <property type="entry name" value="Kinesin_motor_dom_sf"/>
</dbReference>
<gene>
    <name evidence="6" type="ORF">CYMTET_25094</name>
</gene>
<evidence type="ECO:0000259" key="5">
    <source>
        <dbReference type="PROSITE" id="PS50067"/>
    </source>
</evidence>
<feature type="coiled-coil region" evidence="3">
    <location>
        <begin position="35"/>
        <end position="102"/>
    </location>
</feature>
<dbReference type="GO" id="GO:0005524">
    <property type="term" value="F:ATP binding"/>
    <property type="evidence" value="ECO:0007669"/>
    <property type="project" value="InterPro"/>
</dbReference>
<dbReference type="PROSITE" id="PS50067">
    <property type="entry name" value="KINESIN_MOTOR_2"/>
    <property type="match status" value="1"/>
</dbReference>
<comment type="caution">
    <text evidence="2">Lacks conserved residue(s) required for the propagation of feature annotation.</text>
</comment>
<feature type="region of interest" description="Disordered" evidence="4">
    <location>
        <begin position="243"/>
        <end position="274"/>
    </location>
</feature>
<organism evidence="6 7">
    <name type="scientific">Cymbomonas tetramitiformis</name>
    <dbReference type="NCBI Taxonomy" id="36881"/>
    <lineage>
        <taxon>Eukaryota</taxon>
        <taxon>Viridiplantae</taxon>
        <taxon>Chlorophyta</taxon>
        <taxon>Pyramimonadophyceae</taxon>
        <taxon>Pyramimonadales</taxon>
        <taxon>Pyramimonadaceae</taxon>
        <taxon>Cymbomonas</taxon>
    </lineage>
</organism>